<reference evidence="6 7" key="1">
    <citation type="journal article" date="2009" name="Int. J. Syst. Evol. Microbiol.">
        <title>Paenibacillus contaminans sp. nov., isolated from a contaminated laboratory plate.</title>
        <authorList>
            <person name="Chou J.H."/>
            <person name="Lee J.H."/>
            <person name="Lin M.C."/>
            <person name="Chang P.S."/>
            <person name="Arun A.B."/>
            <person name="Young C.C."/>
            <person name="Chen W.M."/>
        </authorList>
    </citation>
    <scope>NUCLEOTIDE SEQUENCE [LARGE SCALE GENOMIC DNA]</scope>
    <source>
        <strain evidence="6 7">CKOBP-6</strain>
    </source>
</reference>
<comment type="subcellular location">
    <subcellularLocation>
        <location evidence="1">Periplasm</location>
    </subcellularLocation>
</comment>
<comment type="caution">
    <text evidence="6">The sequence shown here is derived from an EMBL/GenBank/DDBJ whole genome shotgun (WGS) entry which is preliminary data.</text>
</comment>
<dbReference type="PANTHER" id="PTHR39210">
    <property type="entry name" value="HEPARIN-SULFATE LYASE"/>
    <property type="match status" value="1"/>
</dbReference>
<dbReference type="InterPro" id="IPR012480">
    <property type="entry name" value="Hepar_II_III_C"/>
</dbReference>
<proteinExistence type="predicted"/>
<dbReference type="Pfam" id="PF07940">
    <property type="entry name" value="Hepar_II_III_C"/>
    <property type="match status" value="1"/>
</dbReference>
<dbReference type="GO" id="GO:0042597">
    <property type="term" value="C:periplasmic space"/>
    <property type="evidence" value="ECO:0007669"/>
    <property type="project" value="UniProtKB-SubCell"/>
</dbReference>
<evidence type="ECO:0000256" key="2">
    <source>
        <dbReference type="ARBA" id="ARBA00022729"/>
    </source>
</evidence>
<keyword evidence="3" id="KW-0574">Periplasm</keyword>
<evidence type="ECO:0000256" key="3">
    <source>
        <dbReference type="ARBA" id="ARBA00022764"/>
    </source>
</evidence>
<dbReference type="PANTHER" id="PTHR39210:SF1">
    <property type="entry name" value="HEPARIN-SULFATE LYASE"/>
    <property type="match status" value="1"/>
</dbReference>
<dbReference type="EMBL" id="QMFB01000002">
    <property type="protein sequence ID" value="RAV22249.1"/>
    <property type="molecule type" value="Genomic_DNA"/>
</dbReference>
<keyword evidence="7" id="KW-1185">Reference proteome</keyword>
<organism evidence="6 7">
    <name type="scientific">Paenibacillus contaminans</name>
    <dbReference type="NCBI Taxonomy" id="450362"/>
    <lineage>
        <taxon>Bacteria</taxon>
        <taxon>Bacillati</taxon>
        <taxon>Bacillota</taxon>
        <taxon>Bacilli</taxon>
        <taxon>Bacillales</taxon>
        <taxon>Paenibacillaceae</taxon>
        <taxon>Paenibacillus</taxon>
    </lineage>
</organism>
<evidence type="ECO:0000313" key="6">
    <source>
        <dbReference type="EMBL" id="RAV22249.1"/>
    </source>
</evidence>
<dbReference type="GO" id="GO:0016829">
    <property type="term" value="F:lyase activity"/>
    <property type="evidence" value="ECO:0007669"/>
    <property type="project" value="UniProtKB-KW"/>
</dbReference>
<evidence type="ECO:0000256" key="1">
    <source>
        <dbReference type="ARBA" id="ARBA00004418"/>
    </source>
</evidence>
<dbReference type="RefSeq" id="WP_113029656.1">
    <property type="nucleotide sequence ID" value="NZ_QMFB01000002.1"/>
</dbReference>
<dbReference type="Gene3D" id="1.50.10.100">
    <property type="entry name" value="Chondroitin AC/alginate lyase"/>
    <property type="match status" value="1"/>
</dbReference>
<evidence type="ECO:0000259" key="5">
    <source>
        <dbReference type="Pfam" id="PF07940"/>
    </source>
</evidence>
<sequence length="1028" mass="113837">MKLRSTIYTSDKVAAARRNVQQYDWARKLKDDAVGKAERYVGLGHEFLWRLVPPQTLPRSYGVNQKLGSPVTGKDIDRFGNYPYTGDPASAPWKIVDPSNGMTFPTNDFGAYYESGLDEQAIFRPELADRSLLVNELYPEKGPYWGVDDGFGWVDEHGSRYTFVAYYVHWFLWHGNNTGMIQESVNSLRDAYILTGDIRYARAGTVLLDRIADVYPALDVSVYDKAVFLNSHGGESGRGKAVGSIWETALVKDFLSAYDAFFPAMDDEETIVFLARKAAACKLAAAKNSGNAIRRNIEEGIVKQVFPAVKEAAIFGNMGFHQSALTLAAVVYDTLPETREWLDFTLRPGRRESKPDWHVTGGGLAAALVNDVDRDGHGDEAAPHYNRLWLSTFQTVADILQGYDLCPEFDLYRHVKYKKMYAAMYPLLLNGKFTAQIGDSGKTGNPEPPALIREAVKAFEAYGDPIYAQMAFYLNGNRLDGIHGDIYSADPESFVKRIKQAIAEHGTLSLGSVNLTGYGFAALRDGEAGVQHDGKPCCGTMRDLWLYYGRSAGHGHRDALNLGLHAFGMDLAPDLGYPEYADTKDRHRFEWVQHTISHNTVTVDNGKQKTQWCGRPRYFDDGAFVKLIDVEAPEAYPQTELYRRTAAIVRIDEGHSYMVDLFRVKGGTEHHYSFHGPEGDTAVEGLELVSQPTGTYAGPESEYGDRQDSVEGPGYEGSGFHYLKNVHHDVSPGDRFSVDWNAVDTWGLLERPGPVHLRLTMLGAYDRVSLAEGVPPRNKPGNPSSLTYAIVRRSSEDGLPLESMFSSIIEPYRETSQVRAVRSLPVRDEVSGSTPSDFEVKAICVTLEDGRTDTIVSALNTGSKYRIGEGLLFCGSFGVISERGGQIEQAYVLGGTLLGYASTPVIDERSGRLEGTIADFTKELSESNEIIVRMNMQGIEPERLAGKMIYVENDGERNAVYSIKSAELLNAEGMASAEGVCQTVRLNIGDITLIRRYADSGDTSKGYRYDIAEGSAFSIPLSYERFLS</sequence>
<dbReference type="Gene3D" id="2.70.98.70">
    <property type="match status" value="1"/>
</dbReference>
<evidence type="ECO:0000313" key="7">
    <source>
        <dbReference type="Proteomes" id="UP000250369"/>
    </source>
</evidence>
<gene>
    <name evidence="6" type="ORF">DQG23_04665</name>
</gene>
<keyword evidence="2" id="KW-0732">Signal</keyword>
<name>A0A329MQN5_9BACL</name>
<dbReference type="OrthoDB" id="2491499at2"/>
<feature type="domain" description="Heparinase II/III-like C-terminal" evidence="5">
    <location>
        <begin position="549"/>
        <end position="614"/>
    </location>
</feature>
<accession>A0A329MQN5</accession>
<protein>
    <recommendedName>
        <fullName evidence="5">Heparinase II/III-like C-terminal domain-containing protein</fullName>
    </recommendedName>
</protein>
<dbReference type="AlphaFoldDB" id="A0A329MQN5"/>
<keyword evidence="4" id="KW-0456">Lyase</keyword>
<evidence type="ECO:0000256" key="4">
    <source>
        <dbReference type="ARBA" id="ARBA00023239"/>
    </source>
</evidence>
<dbReference type="SUPFAM" id="SSF48230">
    <property type="entry name" value="Chondroitin AC/alginate lyase"/>
    <property type="match status" value="1"/>
</dbReference>
<dbReference type="Proteomes" id="UP000250369">
    <property type="component" value="Unassembled WGS sequence"/>
</dbReference>
<dbReference type="InterPro" id="IPR008929">
    <property type="entry name" value="Chondroitin_lyas"/>
</dbReference>